<protein>
    <recommendedName>
        <fullName evidence="1">DUF4326 domain-containing protein</fullName>
    </recommendedName>
</protein>
<sequence length="103" mass="11830">MCTVVNKYKVDMNDADIVYIGRGSEWGNPFSHKDGTKAIVQVKTVAEAIQEYRKWLWFQIKNGIVTIEMLKELDGKRLACYCAPNPCHGNIIKQAVRWAKEQK</sequence>
<name>A0AAE9GSM0_9CAUD</name>
<organism evidence="2 3">
    <name type="scientific">Pseudomonas phage Kremar</name>
    <dbReference type="NCBI Taxonomy" id="2928831"/>
    <lineage>
        <taxon>Viruses</taxon>
        <taxon>Duplodnaviria</taxon>
        <taxon>Heunggongvirae</taxon>
        <taxon>Uroviricota</taxon>
        <taxon>Caudoviricetes</taxon>
        <taxon>Vandenendeviridae</taxon>
        <taxon>Gorskivirinae</taxon>
        <taxon>Kremarvirus</taxon>
        <taxon>Kremarvirus kremar</taxon>
    </lineage>
</organism>
<evidence type="ECO:0000313" key="2">
    <source>
        <dbReference type="EMBL" id="UOL48512.1"/>
    </source>
</evidence>
<dbReference type="InterPro" id="IPR025475">
    <property type="entry name" value="DUF4326"/>
</dbReference>
<reference evidence="2 3" key="1">
    <citation type="submission" date="2022-02" db="EMBL/GenBank/DDBJ databases">
        <authorList>
            <person name="Gylling M."/>
        </authorList>
    </citation>
    <scope>NUCLEOTIDE SEQUENCE [LARGE SCALE GENOMIC DNA]</scope>
</reference>
<dbReference type="Pfam" id="PF14216">
    <property type="entry name" value="DUF4326"/>
    <property type="match status" value="1"/>
</dbReference>
<keyword evidence="3" id="KW-1185">Reference proteome</keyword>
<dbReference type="KEGG" id="vg:80266147"/>
<accession>A0AAE9GSM0</accession>
<dbReference type="EMBL" id="OM982620">
    <property type="protein sequence ID" value="UOL48512.1"/>
    <property type="molecule type" value="Genomic_DNA"/>
</dbReference>
<dbReference type="GeneID" id="80266147"/>
<evidence type="ECO:0000313" key="3">
    <source>
        <dbReference type="Proteomes" id="UP000831298"/>
    </source>
</evidence>
<dbReference type="Proteomes" id="UP000831298">
    <property type="component" value="Segment"/>
</dbReference>
<proteinExistence type="predicted"/>
<feature type="domain" description="DUF4326" evidence="1">
    <location>
        <begin position="13"/>
        <end position="94"/>
    </location>
</feature>
<evidence type="ECO:0000259" key="1">
    <source>
        <dbReference type="Pfam" id="PF14216"/>
    </source>
</evidence>
<dbReference type="RefSeq" id="YP_010766468.1">
    <property type="nucleotide sequence ID" value="NC_073679.1"/>
</dbReference>